<proteinExistence type="predicted"/>
<reference evidence="2" key="1">
    <citation type="journal article" date="2022" name="Mol. Ecol. Resour.">
        <title>The genomes of chicory, endive, great burdock and yacon provide insights into Asteraceae palaeo-polyploidization history and plant inulin production.</title>
        <authorList>
            <person name="Fan W."/>
            <person name="Wang S."/>
            <person name="Wang H."/>
            <person name="Wang A."/>
            <person name="Jiang F."/>
            <person name="Liu H."/>
            <person name="Zhao H."/>
            <person name="Xu D."/>
            <person name="Zhang Y."/>
        </authorList>
    </citation>
    <scope>NUCLEOTIDE SEQUENCE [LARGE SCALE GENOMIC DNA]</scope>
    <source>
        <strain evidence="2">cv. Yunnan</strain>
    </source>
</reference>
<protein>
    <submittedName>
        <fullName evidence="1">Uncharacterized protein</fullName>
    </submittedName>
</protein>
<gene>
    <name evidence="1" type="ORF">L1987_62482</name>
</gene>
<comment type="caution">
    <text evidence="1">The sequence shown here is derived from an EMBL/GenBank/DDBJ whole genome shotgun (WGS) entry which is preliminary data.</text>
</comment>
<evidence type="ECO:0000313" key="1">
    <source>
        <dbReference type="EMBL" id="KAI3731294.1"/>
    </source>
</evidence>
<sequence>MGILKTQDHFLSSRVVPTVLQHKSLLPHSIMFSECNESWKALRNLCRAEMFSTNALQAYFRLREEKMDRLLEFLSKKQGEVINTGDIVFTTLFNTLSCIVFDKDVLDLEEEHETFVGVKRKGGLKHVHEAFDYWKDMIEERRAHINSSTWSSVQSKSFLDRLLENGFSNDRINQYVTEKMDRLLEFLSKKQGEVISTGDIVFTTMFNTLSCIVFDKDVLDLEEEHETFVGGEEMFSECNESWKALRNLCRAEMFSTNALQAYSRLREEKMDRLLEFLSKKQGEVINTWDIVFTTLFNTLSCIVFDKDVLDLEEEHENFVGVKRKGGLKHVHEAFDYWKDMIEERRAHINSSTWSSVQSKSFLDRLHENGFSNDRINQYVTELFVAGTNTTTTALIRAMAEIVNNKDVMTKIEEKMKREINLGKIELSQLSKLPYLQACAKESLRLHPPVPFLLPRRAVETCEVMNYTIPKNASIFVNVWAIGRDPNVWDDPLSFKPERFLASNLDFKGQNYEFLPFGSGRRIFPGLPLGSRSMEFIIASLIHEFDWVLPNNEVPSKVDMDDKFLITLRKEKPLKLIFKPKHRSSTV</sequence>
<accession>A0ACB9CAI6</accession>
<reference evidence="1 2" key="2">
    <citation type="journal article" date="2022" name="Mol. Ecol. Resour.">
        <title>The genomes of chicory, endive, great burdock and yacon provide insights into Asteraceae paleo-polyploidization history and plant inulin production.</title>
        <authorList>
            <person name="Fan W."/>
            <person name="Wang S."/>
            <person name="Wang H."/>
            <person name="Wang A."/>
            <person name="Jiang F."/>
            <person name="Liu H."/>
            <person name="Zhao H."/>
            <person name="Xu D."/>
            <person name="Zhang Y."/>
        </authorList>
    </citation>
    <scope>NUCLEOTIDE SEQUENCE [LARGE SCALE GENOMIC DNA]</scope>
    <source>
        <strain evidence="2">cv. Yunnan</strain>
        <tissue evidence="1">Leaves</tissue>
    </source>
</reference>
<keyword evidence="2" id="KW-1185">Reference proteome</keyword>
<name>A0ACB9CAI6_9ASTR</name>
<evidence type="ECO:0000313" key="2">
    <source>
        <dbReference type="Proteomes" id="UP001056120"/>
    </source>
</evidence>
<dbReference type="Proteomes" id="UP001056120">
    <property type="component" value="Linkage Group LG21"/>
</dbReference>
<dbReference type="EMBL" id="CM042038">
    <property type="protein sequence ID" value="KAI3731294.1"/>
    <property type="molecule type" value="Genomic_DNA"/>
</dbReference>
<organism evidence="1 2">
    <name type="scientific">Smallanthus sonchifolius</name>
    <dbReference type="NCBI Taxonomy" id="185202"/>
    <lineage>
        <taxon>Eukaryota</taxon>
        <taxon>Viridiplantae</taxon>
        <taxon>Streptophyta</taxon>
        <taxon>Embryophyta</taxon>
        <taxon>Tracheophyta</taxon>
        <taxon>Spermatophyta</taxon>
        <taxon>Magnoliopsida</taxon>
        <taxon>eudicotyledons</taxon>
        <taxon>Gunneridae</taxon>
        <taxon>Pentapetalae</taxon>
        <taxon>asterids</taxon>
        <taxon>campanulids</taxon>
        <taxon>Asterales</taxon>
        <taxon>Asteraceae</taxon>
        <taxon>Asteroideae</taxon>
        <taxon>Heliantheae alliance</taxon>
        <taxon>Millerieae</taxon>
        <taxon>Smallanthus</taxon>
    </lineage>
</organism>